<feature type="chain" id="PRO_5012159918" evidence="2">
    <location>
        <begin position="22"/>
        <end position="502"/>
    </location>
</feature>
<dbReference type="PROSITE" id="PS51257">
    <property type="entry name" value="PROKAR_LIPOPROTEIN"/>
    <property type="match status" value="1"/>
</dbReference>
<dbReference type="SUPFAM" id="SSF63411">
    <property type="entry name" value="LuxS/MPP-like metallohydrolase"/>
    <property type="match status" value="2"/>
</dbReference>
<feature type="signal peptide" evidence="2">
    <location>
        <begin position="1"/>
        <end position="21"/>
    </location>
</feature>
<accession>A0A1L9B2X2</accession>
<gene>
    <name evidence="5" type="ORF">BON30_33165</name>
</gene>
<evidence type="ECO:0000256" key="2">
    <source>
        <dbReference type="SAM" id="SignalP"/>
    </source>
</evidence>
<dbReference type="Pfam" id="PF05193">
    <property type="entry name" value="Peptidase_M16_C"/>
    <property type="match status" value="1"/>
</dbReference>
<dbReference type="OrthoDB" id="9811314at2"/>
<evidence type="ECO:0000256" key="1">
    <source>
        <dbReference type="SAM" id="MobiDB-lite"/>
    </source>
</evidence>
<evidence type="ECO:0000259" key="3">
    <source>
        <dbReference type="Pfam" id="PF00675"/>
    </source>
</evidence>
<dbReference type="Proteomes" id="UP000182229">
    <property type="component" value="Unassembled WGS sequence"/>
</dbReference>
<protein>
    <submittedName>
        <fullName evidence="5">Peptidase M16</fullName>
    </submittedName>
</protein>
<dbReference type="GO" id="GO:0046872">
    <property type="term" value="F:metal ion binding"/>
    <property type="evidence" value="ECO:0007669"/>
    <property type="project" value="InterPro"/>
</dbReference>
<dbReference type="EMBL" id="MPIN01000010">
    <property type="protein sequence ID" value="OJH36607.1"/>
    <property type="molecule type" value="Genomic_DNA"/>
</dbReference>
<evidence type="ECO:0000313" key="5">
    <source>
        <dbReference type="EMBL" id="OJH36607.1"/>
    </source>
</evidence>
<proteinExistence type="predicted"/>
<dbReference type="Gene3D" id="3.30.830.10">
    <property type="entry name" value="Metalloenzyme, LuxS/M16 peptidase-like"/>
    <property type="match status" value="2"/>
</dbReference>
<dbReference type="PANTHER" id="PTHR11851:SF224">
    <property type="entry name" value="PROCESSING PROTEASE"/>
    <property type="match status" value="1"/>
</dbReference>
<reference evidence="6" key="1">
    <citation type="submission" date="2016-11" db="EMBL/GenBank/DDBJ databases">
        <authorList>
            <person name="Shukria A."/>
            <person name="Stevens D.C."/>
        </authorList>
    </citation>
    <scope>NUCLEOTIDE SEQUENCE [LARGE SCALE GENOMIC DNA]</scope>
    <source>
        <strain evidence="6">Cbfe23</strain>
    </source>
</reference>
<feature type="compositionally biased region" description="Pro residues" evidence="1">
    <location>
        <begin position="23"/>
        <end position="37"/>
    </location>
</feature>
<dbReference type="STRING" id="83449.BON30_33165"/>
<dbReference type="RefSeq" id="WP_071902489.1">
    <property type="nucleotide sequence ID" value="NZ_MPIN01000010.1"/>
</dbReference>
<reference evidence="5 6" key="2">
    <citation type="submission" date="2016-12" db="EMBL/GenBank/DDBJ databases">
        <title>Draft Genome Sequence of Cystobacter ferrugineus Strain Cbfe23.</title>
        <authorList>
            <person name="Akbar S."/>
            <person name="Dowd S.E."/>
            <person name="Stevens D.C."/>
        </authorList>
    </citation>
    <scope>NUCLEOTIDE SEQUENCE [LARGE SCALE GENOMIC DNA]</scope>
    <source>
        <strain evidence="5 6">Cbfe23</strain>
    </source>
</reference>
<dbReference type="AlphaFoldDB" id="A0A1L9B2X2"/>
<keyword evidence="6" id="KW-1185">Reference proteome</keyword>
<organism evidence="5 6">
    <name type="scientific">Cystobacter ferrugineus</name>
    <dbReference type="NCBI Taxonomy" id="83449"/>
    <lineage>
        <taxon>Bacteria</taxon>
        <taxon>Pseudomonadati</taxon>
        <taxon>Myxococcota</taxon>
        <taxon>Myxococcia</taxon>
        <taxon>Myxococcales</taxon>
        <taxon>Cystobacterineae</taxon>
        <taxon>Archangiaceae</taxon>
        <taxon>Cystobacter</taxon>
    </lineage>
</organism>
<dbReference type="PANTHER" id="PTHR11851">
    <property type="entry name" value="METALLOPROTEASE"/>
    <property type="match status" value="1"/>
</dbReference>
<evidence type="ECO:0000259" key="4">
    <source>
        <dbReference type="Pfam" id="PF05193"/>
    </source>
</evidence>
<dbReference type="InterPro" id="IPR011249">
    <property type="entry name" value="Metalloenz_LuxS/M16"/>
</dbReference>
<feature type="domain" description="Peptidase M16 N-terminal" evidence="3">
    <location>
        <begin position="83"/>
        <end position="185"/>
    </location>
</feature>
<dbReference type="InterPro" id="IPR050361">
    <property type="entry name" value="MPP/UQCRC_Complex"/>
</dbReference>
<keyword evidence="2" id="KW-0732">Signal</keyword>
<dbReference type="InterPro" id="IPR011765">
    <property type="entry name" value="Pept_M16_N"/>
</dbReference>
<feature type="domain" description="Peptidase M16 C-terminal" evidence="4">
    <location>
        <begin position="229"/>
        <end position="407"/>
    </location>
</feature>
<dbReference type="InterPro" id="IPR007863">
    <property type="entry name" value="Peptidase_M16_C"/>
</dbReference>
<dbReference type="Pfam" id="PF00675">
    <property type="entry name" value="Peptidase_M16"/>
    <property type="match status" value="1"/>
</dbReference>
<name>A0A1L9B2X2_9BACT</name>
<evidence type="ECO:0000313" key="6">
    <source>
        <dbReference type="Proteomes" id="UP000182229"/>
    </source>
</evidence>
<feature type="region of interest" description="Disordered" evidence="1">
    <location>
        <begin position="19"/>
        <end position="59"/>
    </location>
</feature>
<sequence>MRRLFLAVSTLALLAAGCRSAPQPTPEPNQAPAPEAPATPAADPEAFRDQPPTAGPSPELVLPRFEQAVLDNGLTVLVSTRKELPLVYVGTAFAAGSASDPQGKWGLADLTYKTMLEGAAGKDTLALDQAFQNLGVSPSLGVSSDGAILGVRVLQRNTEAALALLTQVVRQPTFAPKDFERRQKLQLAELVRALGSPGFLAQRTFLDVVFGAAHPYGHPTNGLPETVGSVTVRDVKAFYEKNVGPRTTALVMTGDITLEQAVALAKKSFGDWKSKAVLPPVPPAPPTPARGQVVFVPKAGLDQTIVIMGRPGVAAGHGDESALDLATTVFGGFFGSRLNMNLREDKGYSYGANSGSDARLGVGPLTASSSVRADVTGAAVTEFVNELKGLRERPITPRELEPAREGLIRAFPGSFESVEGLGASASELFLRRRPLDEYARTVAGLEKATPAEVQRVAEAYLSPDAMQIVLVGDPEVIQQQVGPLGLGKLVAREPAKTPAPKP</sequence>
<comment type="caution">
    <text evidence="5">The sequence shown here is derived from an EMBL/GenBank/DDBJ whole genome shotgun (WGS) entry which is preliminary data.</text>
</comment>